<protein>
    <submittedName>
        <fullName evidence="2">Uncharacterized protein</fullName>
    </submittedName>
</protein>
<accession>A0A381PVR7</accession>
<sequence>MADRYSVLAVVFGVVSVALGISGLPVEAQSIKTAGAAATTVDSSTVRTPWGVPDLQGIWDFRTITPLQRPGDLVDKTVFTPEEAAEYEAARVASLHKDQRVEDGLEPETDVAYAYNHFWWDYGDTLVEDRRTSLIVEPPDGRIPPLTPDGQLRGDQRREARSRPAHGPEDRNVWERCIVGGNAGPPITPSAYNNNVQLLQAPGVVVIFNEMIHDARVVPIDGSAHLPDDIRQWRGDPRGRWEGETLVVESTNFNGKTAFRGSGADLRLEERFTRVSDDRLIYQFTIDDPTSFTKPWTAVIPMKATEGPIFEYACHEGNYGMVNLLAGARVQEAEAAALATREPQ</sequence>
<reference evidence="2" key="1">
    <citation type="submission" date="2018-05" db="EMBL/GenBank/DDBJ databases">
        <authorList>
            <person name="Lanie J.A."/>
            <person name="Ng W.-L."/>
            <person name="Kazmierczak K.M."/>
            <person name="Andrzejewski T.M."/>
            <person name="Davidsen T.M."/>
            <person name="Wayne K.J."/>
            <person name="Tettelin H."/>
            <person name="Glass J.I."/>
            <person name="Rusch D."/>
            <person name="Podicherti R."/>
            <person name="Tsui H.-C.T."/>
            <person name="Winkler M.E."/>
        </authorList>
    </citation>
    <scope>NUCLEOTIDE SEQUENCE</scope>
</reference>
<feature type="compositionally biased region" description="Basic and acidic residues" evidence="1">
    <location>
        <begin position="152"/>
        <end position="169"/>
    </location>
</feature>
<feature type="region of interest" description="Disordered" evidence="1">
    <location>
        <begin position="136"/>
        <end position="169"/>
    </location>
</feature>
<name>A0A381PVR7_9ZZZZ</name>
<dbReference type="AlphaFoldDB" id="A0A381PVR7"/>
<evidence type="ECO:0000313" key="2">
    <source>
        <dbReference type="EMBL" id="SUZ70137.1"/>
    </source>
</evidence>
<organism evidence="2">
    <name type="scientific">marine metagenome</name>
    <dbReference type="NCBI Taxonomy" id="408172"/>
    <lineage>
        <taxon>unclassified sequences</taxon>
        <taxon>metagenomes</taxon>
        <taxon>ecological metagenomes</taxon>
    </lineage>
</organism>
<evidence type="ECO:0000256" key="1">
    <source>
        <dbReference type="SAM" id="MobiDB-lite"/>
    </source>
</evidence>
<proteinExistence type="predicted"/>
<dbReference type="EMBL" id="UINC01001082">
    <property type="protein sequence ID" value="SUZ70137.1"/>
    <property type="molecule type" value="Genomic_DNA"/>
</dbReference>
<gene>
    <name evidence="2" type="ORF">METZ01_LOCUS22991</name>
</gene>